<protein>
    <submittedName>
        <fullName evidence="1">Uncharacterized protein</fullName>
    </submittedName>
</protein>
<dbReference type="AlphaFoldDB" id="W9ACC6"/>
<comment type="caution">
    <text evidence="1">The sequence shown here is derived from an EMBL/GenBank/DDBJ whole genome shotgun (WGS) entry which is preliminary data.</text>
</comment>
<name>W9ACC6_9BACI</name>
<evidence type="ECO:0000313" key="1">
    <source>
        <dbReference type="EMBL" id="CDO03133.1"/>
    </source>
</evidence>
<keyword evidence="2" id="KW-1185">Reference proteome</keyword>
<reference evidence="1" key="2">
    <citation type="submission" date="2014-03" db="EMBL/GenBank/DDBJ databases">
        <authorList>
            <person name="Urmite Genomes"/>
        </authorList>
    </citation>
    <scope>NUCLEOTIDE SEQUENCE</scope>
    <source>
        <strain evidence="1">S1</strain>
    </source>
</reference>
<dbReference type="RefSeq" id="WP_036574822.1">
    <property type="nucleotide sequence ID" value="NZ_CABLBW010000001.1"/>
</dbReference>
<sequence length="73" mass="8691">MTGNDHHHLHLMRKRFEDIKESGFQTLRLGLLKEDLEEVFEIPTKITPDWTARNRPVAKLYLQVNKHLEEAVR</sequence>
<dbReference type="EMBL" id="CCAX010000001">
    <property type="protein sequence ID" value="CDO03133.1"/>
    <property type="molecule type" value="Genomic_DNA"/>
</dbReference>
<organism evidence="1 2">
    <name type="scientific">Oceanobacillus picturae</name>
    <dbReference type="NCBI Taxonomy" id="171693"/>
    <lineage>
        <taxon>Bacteria</taxon>
        <taxon>Bacillati</taxon>
        <taxon>Bacillota</taxon>
        <taxon>Bacilli</taxon>
        <taxon>Bacillales</taxon>
        <taxon>Bacillaceae</taxon>
        <taxon>Oceanobacillus</taxon>
    </lineage>
</organism>
<evidence type="ECO:0000313" key="2">
    <source>
        <dbReference type="Proteomes" id="UP000028863"/>
    </source>
</evidence>
<gene>
    <name evidence="1" type="ORF">BN988_01633</name>
</gene>
<accession>W9ACC6</accession>
<dbReference type="Proteomes" id="UP000028863">
    <property type="component" value="Unassembled WGS sequence"/>
</dbReference>
<dbReference type="STRING" id="171693.BN988_01633"/>
<proteinExistence type="predicted"/>
<reference evidence="1" key="1">
    <citation type="submission" date="2014-03" db="EMBL/GenBank/DDBJ databases">
        <title>Draft genome sequencing of Oceanobacillus picturae strain S1 isolated from human gut.</title>
        <authorList>
            <person name="Croce O."/>
            <person name="Lagier J.C."/>
            <person name="Raoult D."/>
        </authorList>
    </citation>
    <scope>NUCLEOTIDE SEQUENCE [LARGE SCALE GENOMIC DNA]</scope>
    <source>
        <strain evidence="1">S1</strain>
    </source>
</reference>